<protein>
    <submittedName>
        <fullName evidence="8">OmpA family protein</fullName>
    </submittedName>
</protein>
<comment type="subcellular location">
    <subcellularLocation>
        <location evidence="1">Cell outer membrane</location>
    </subcellularLocation>
</comment>
<dbReference type="InterPro" id="IPR006664">
    <property type="entry name" value="OMP_bac"/>
</dbReference>
<comment type="caution">
    <text evidence="8">The sequence shown here is derived from an EMBL/GenBank/DDBJ whole genome shotgun (WGS) entry which is preliminary data.</text>
</comment>
<feature type="coiled-coil region" evidence="5">
    <location>
        <begin position="224"/>
        <end position="265"/>
    </location>
</feature>
<dbReference type="Proteomes" id="UP000824055">
    <property type="component" value="Unassembled WGS sequence"/>
</dbReference>
<dbReference type="EMBL" id="DXBE01000070">
    <property type="protein sequence ID" value="HIZ70077.1"/>
    <property type="molecule type" value="Genomic_DNA"/>
</dbReference>
<evidence type="ECO:0000313" key="8">
    <source>
        <dbReference type="EMBL" id="HIZ70077.1"/>
    </source>
</evidence>
<keyword evidence="5" id="KW-0175">Coiled coil</keyword>
<reference evidence="8" key="2">
    <citation type="submission" date="2021-04" db="EMBL/GenBank/DDBJ databases">
        <authorList>
            <person name="Gilroy R."/>
        </authorList>
    </citation>
    <scope>NUCLEOTIDE SEQUENCE</scope>
    <source>
        <strain evidence="8">ChiHecec3B27-8219</strain>
    </source>
</reference>
<evidence type="ECO:0000256" key="3">
    <source>
        <dbReference type="ARBA" id="ARBA00023237"/>
    </source>
</evidence>
<dbReference type="InterPro" id="IPR050330">
    <property type="entry name" value="Bact_OuterMem_StrucFunc"/>
</dbReference>
<evidence type="ECO:0000256" key="5">
    <source>
        <dbReference type="SAM" id="Coils"/>
    </source>
</evidence>
<evidence type="ECO:0000313" key="9">
    <source>
        <dbReference type="Proteomes" id="UP000824055"/>
    </source>
</evidence>
<dbReference type="PROSITE" id="PS51123">
    <property type="entry name" value="OMPA_2"/>
    <property type="match status" value="1"/>
</dbReference>
<gene>
    <name evidence="8" type="ORF">H9966_09455</name>
</gene>
<evidence type="ECO:0000256" key="1">
    <source>
        <dbReference type="ARBA" id="ARBA00004442"/>
    </source>
</evidence>
<dbReference type="PRINTS" id="PR01021">
    <property type="entry name" value="OMPADOMAIN"/>
</dbReference>
<feature type="domain" description="OmpA-like" evidence="7">
    <location>
        <begin position="270"/>
        <end position="384"/>
    </location>
</feature>
<dbReference type="AlphaFoldDB" id="A0A9D2G0Q1"/>
<dbReference type="GO" id="GO:0009279">
    <property type="term" value="C:cell outer membrane"/>
    <property type="evidence" value="ECO:0007669"/>
    <property type="project" value="UniProtKB-SubCell"/>
</dbReference>
<accession>A0A9D2G0Q1</accession>
<dbReference type="InterPro" id="IPR036737">
    <property type="entry name" value="OmpA-like_sf"/>
</dbReference>
<evidence type="ECO:0000256" key="6">
    <source>
        <dbReference type="SAM" id="SignalP"/>
    </source>
</evidence>
<dbReference type="CDD" id="cd07185">
    <property type="entry name" value="OmpA_C-like"/>
    <property type="match status" value="1"/>
</dbReference>
<dbReference type="InterPro" id="IPR006665">
    <property type="entry name" value="OmpA-like"/>
</dbReference>
<evidence type="ECO:0000256" key="2">
    <source>
        <dbReference type="ARBA" id="ARBA00023136"/>
    </source>
</evidence>
<name>A0A9D2G0Q1_9BACT</name>
<sequence length="384" mass="42101">MKKLALLFASALMAVSVSAQTVTESKTFDNFYIGINGGVATKTTQNNWMGGLNPNAGLRIGRYFTPVFGLAVESNAYFSNKPYESFGTAVRFVNTSLLGTVNMSNWIGGYQGEPRSFEVIPVAGLGWAHAFGEGKANYLTSKVGIDFAFNFGSQKQWQAYIEPSMVWALTAPAAEVGGKTLHDGVNYTINRSMVQLNVGIVYKFKNSNGTHNFTIAQLRDQAEIDGLNSQINSLRDDLNGKDAELAAKNKKIADLQKALDECNKKPAYVKPATATNLQPTVLFRQGKSVIDRSQQANVELIAQYMKNHPEANIEIKGYASPEGSAELNQKLSEKRAEAVKNMLVKTYKIDANRLTTKGMGATDKLFKQVEFNRVATFNDSSIKD</sequence>
<proteinExistence type="predicted"/>
<dbReference type="PANTHER" id="PTHR30329:SF21">
    <property type="entry name" value="LIPOPROTEIN YIAD-RELATED"/>
    <property type="match status" value="1"/>
</dbReference>
<evidence type="ECO:0000259" key="7">
    <source>
        <dbReference type="PROSITE" id="PS51123"/>
    </source>
</evidence>
<evidence type="ECO:0000256" key="4">
    <source>
        <dbReference type="PROSITE-ProRule" id="PRU00473"/>
    </source>
</evidence>
<dbReference type="PANTHER" id="PTHR30329">
    <property type="entry name" value="STATOR ELEMENT OF FLAGELLAR MOTOR COMPLEX"/>
    <property type="match status" value="1"/>
</dbReference>
<reference evidence="8" key="1">
    <citation type="journal article" date="2021" name="PeerJ">
        <title>Extensive microbial diversity within the chicken gut microbiome revealed by metagenomics and culture.</title>
        <authorList>
            <person name="Gilroy R."/>
            <person name="Ravi A."/>
            <person name="Getino M."/>
            <person name="Pursley I."/>
            <person name="Horton D.L."/>
            <person name="Alikhan N.F."/>
            <person name="Baker D."/>
            <person name="Gharbi K."/>
            <person name="Hall N."/>
            <person name="Watson M."/>
            <person name="Adriaenssens E.M."/>
            <person name="Foster-Nyarko E."/>
            <person name="Jarju S."/>
            <person name="Secka A."/>
            <person name="Antonio M."/>
            <person name="Oren A."/>
            <person name="Chaudhuri R.R."/>
            <person name="La Ragione R."/>
            <person name="Hildebrand F."/>
            <person name="Pallen M.J."/>
        </authorList>
    </citation>
    <scope>NUCLEOTIDE SEQUENCE</scope>
    <source>
        <strain evidence="8">ChiHecec3B27-8219</strain>
    </source>
</reference>
<keyword evidence="6" id="KW-0732">Signal</keyword>
<dbReference type="Pfam" id="PF00691">
    <property type="entry name" value="OmpA"/>
    <property type="match status" value="1"/>
</dbReference>
<keyword evidence="2 4" id="KW-0472">Membrane</keyword>
<feature type="chain" id="PRO_5038995300" evidence="6">
    <location>
        <begin position="20"/>
        <end position="384"/>
    </location>
</feature>
<dbReference type="SUPFAM" id="SSF103088">
    <property type="entry name" value="OmpA-like"/>
    <property type="match status" value="1"/>
</dbReference>
<feature type="signal peptide" evidence="6">
    <location>
        <begin position="1"/>
        <end position="19"/>
    </location>
</feature>
<dbReference type="Gene3D" id="3.30.1330.60">
    <property type="entry name" value="OmpA-like domain"/>
    <property type="match status" value="1"/>
</dbReference>
<organism evidence="8 9">
    <name type="scientific">Candidatus Prevotella avicola</name>
    <dbReference type="NCBI Taxonomy" id="2838738"/>
    <lineage>
        <taxon>Bacteria</taxon>
        <taxon>Pseudomonadati</taxon>
        <taxon>Bacteroidota</taxon>
        <taxon>Bacteroidia</taxon>
        <taxon>Bacteroidales</taxon>
        <taxon>Prevotellaceae</taxon>
        <taxon>Prevotella</taxon>
    </lineage>
</organism>
<keyword evidence="3" id="KW-0998">Cell outer membrane</keyword>